<evidence type="ECO:0000313" key="3">
    <source>
        <dbReference type="Proteomes" id="UP000176244"/>
    </source>
</evidence>
<dbReference type="GO" id="GO:0007165">
    <property type="term" value="P:signal transduction"/>
    <property type="evidence" value="ECO:0007669"/>
    <property type="project" value="InterPro"/>
</dbReference>
<dbReference type="SMART" id="SM00260">
    <property type="entry name" value="CheW"/>
    <property type="match status" value="1"/>
</dbReference>
<reference evidence="2 3" key="1">
    <citation type="submission" date="2015-09" db="EMBL/GenBank/DDBJ databases">
        <title>Genome sequence of Acetobacterium wieringae DSM 1911.</title>
        <authorList>
            <person name="Poehlein A."/>
            <person name="Bengelsdorf F.R."/>
            <person name="Schiel-Bengelsdorf B."/>
            <person name="Duerre P."/>
            <person name="Daniel R."/>
        </authorList>
    </citation>
    <scope>NUCLEOTIDE SEQUENCE [LARGE SCALE GENOMIC DNA]</scope>
    <source>
        <strain evidence="2 3">DSM 1911</strain>
    </source>
</reference>
<dbReference type="PANTHER" id="PTHR22617">
    <property type="entry name" value="CHEMOTAXIS SENSOR HISTIDINE KINASE-RELATED"/>
    <property type="match status" value="1"/>
</dbReference>
<dbReference type="Gene3D" id="2.30.30.40">
    <property type="entry name" value="SH3 Domains"/>
    <property type="match status" value="1"/>
</dbReference>
<dbReference type="RefSeq" id="WP_070372342.1">
    <property type="nucleotide sequence ID" value="NZ_CP097897.1"/>
</dbReference>
<proteinExistence type="predicted"/>
<dbReference type="InterPro" id="IPR039315">
    <property type="entry name" value="CheW"/>
</dbReference>
<dbReference type="PROSITE" id="PS50851">
    <property type="entry name" value="CHEW"/>
    <property type="match status" value="1"/>
</dbReference>
<dbReference type="Gene3D" id="2.40.50.180">
    <property type="entry name" value="CheA-289, Domain 4"/>
    <property type="match status" value="1"/>
</dbReference>
<evidence type="ECO:0000259" key="1">
    <source>
        <dbReference type="PROSITE" id="PS50851"/>
    </source>
</evidence>
<dbReference type="AlphaFoldDB" id="A0A1F2PDF4"/>
<organism evidence="2 3">
    <name type="scientific">Acetobacterium wieringae</name>
    <dbReference type="NCBI Taxonomy" id="52694"/>
    <lineage>
        <taxon>Bacteria</taxon>
        <taxon>Bacillati</taxon>
        <taxon>Bacillota</taxon>
        <taxon>Clostridia</taxon>
        <taxon>Eubacteriales</taxon>
        <taxon>Eubacteriaceae</taxon>
        <taxon>Acetobacterium</taxon>
    </lineage>
</organism>
<name>A0A1F2PDF4_9FIRM</name>
<dbReference type="InterPro" id="IPR002545">
    <property type="entry name" value="CheW-lke_dom"/>
</dbReference>
<dbReference type="GO" id="GO:0005829">
    <property type="term" value="C:cytosol"/>
    <property type="evidence" value="ECO:0007669"/>
    <property type="project" value="TreeGrafter"/>
</dbReference>
<sequence length="170" mass="18993">MAEVYDEFDDLEMAEDDETEEGKYLTFNLDTEAYGLEITYVTEIIGIQKITEVPELPEYVKGIMSLRGQIIPVVDVRLRFGKPARSYDERTCVIVVEIADITVGLIVDGVTEVVAIPAEEIVPHPDLDESDSRQFVKGIGKVGTSVKLILDCHKLLTDDEGENPDREIGY</sequence>
<dbReference type="Pfam" id="PF01584">
    <property type="entry name" value="CheW"/>
    <property type="match status" value="1"/>
</dbReference>
<gene>
    <name evidence="2" type="primary">cheW_5</name>
    <name evidence="2" type="ORF">ACWI_30880</name>
</gene>
<dbReference type="SUPFAM" id="SSF50341">
    <property type="entry name" value="CheW-like"/>
    <property type="match status" value="1"/>
</dbReference>
<dbReference type="PANTHER" id="PTHR22617:SF23">
    <property type="entry name" value="CHEMOTAXIS PROTEIN CHEW"/>
    <property type="match status" value="1"/>
</dbReference>
<protein>
    <submittedName>
        <fullName evidence="2">Chemotaxis protein CheW</fullName>
    </submittedName>
</protein>
<dbReference type="InterPro" id="IPR036061">
    <property type="entry name" value="CheW-like_dom_sf"/>
</dbReference>
<evidence type="ECO:0000313" key="2">
    <source>
        <dbReference type="EMBL" id="OFV69440.1"/>
    </source>
</evidence>
<dbReference type="EMBL" id="LKEU01000040">
    <property type="protein sequence ID" value="OFV69440.1"/>
    <property type="molecule type" value="Genomic_DNA"/>
</dbReference>
<accession>A0A1F2PDF4</accession>
<dbReference type="GO" id="GO:0006935">
    <property type="term" value="P:chemotaxis"/>
    <property type="evidence" value="ECO:0007669"/>
    <property type="project" value="InterPro"/>
</dbReference>
<comment type="caution">
    <text evidence="2">The sequence shown here is derived from an EMBL/GenBank/DDBJ whole genome shotgun (WGS) entry which is preliminary data.</text>
</comment>
<feature type="domain" description="CheW-like" evidence="1">
    <location>
        <begin position="21"/>
        <end position="161"/>
    </location>
</feature>
<dbReference type="OrthoDB" id="9794382at2"/>
<dbReference type="Proteomes" id="UP000176244">
    <property type="component" value="Unassembled WGS sequence"/>
</dbReference>
<dbReference type="STRING" id="52694.ACWI_30880"/>